<dbReference type="InterPro" id="IPR028082">
    <property type="entry name" value="Peripla_BP_I"/>
</dbReference>
<sequence>MSITKPKITDVAKYAGVSVSTVSLVLSGKGRISDATITKVNQAIETLGYVRNNAAANLRSNTSNLIGLVLRDITDPFYMGITAGLSDQLEKQGYMLFLAQSGNDKNKQLNCIQSMIQQGVAGIVFCPVREGTQACLDLIKHANIPAISIARADINANMDYVGPDNTHAATLATQHLIAQGHRHIAYLGGTSDSLTRAERIGGYCSTLMQYGLPFKNEWVVECDRRQQSAADAAEELLNKHPKITAILCHRSATTIGAIYGAQAAGKTIGKDNYIGQEVALLGFDDAAEAELTTPSLSFVNTSTKQIGQQAALQMIRKMQQPQLPPQRIIISPTMILRDSA</sequence>
<dbReference type="GO" id="GO:0000976">
    <property type="term" value="F:transcription cis-regulatory region binding"/>
    <property type="evidence" value="ECO:0007669"/>
    <property type="project" value="TreeGrafter"/>
</dbReference>
<dbReference type="STRING" id="1188252.A1QC_03830"/>
<dbReference type="InterPro" id="IPR000843">
    <property type="entry name" value="HTH_LacI"/>
</dbReference>
<keyword evidence="4" id="KW-0804">Transcription</keyword>
<dbReference type="InterPro" id="IPR001761">
    <property type="entry name" value="Peripla_BP/Lac1_sug-bd_dom"/>
</dbReference>
<dbReference type="PROSITE" id="PS50932">
    <property type="entry name" value="HTH_LACI_2"/>
    <property type="match status" value="1"/>
</dbReference>
<accession>A0A1E5E5T2</accession>
<keyword evidence="7" id="KW-1185">Reference proteome</keyword>
<dbReference type="CDD" id="cd06289">
    <property type="entry name" value="PBP1_MalI-like"/>
    <property type="match status" value="1"/>
</dbReference>
<evidence type="ECO:0000313" key="6">
    <source>
        <dbReference type="EMBL" id="OEF29387.1"/>
    </source>
</evidence>
<dbReference type="GO" id="GO:0003700">
    <property type="term" value="F:DNA-binding transcription factor activity"/>
    <property type="evidence" value="ECO:0007669"/>
    <property type="project" value="TreeGrafter"/>
</dbReference>
<evidence type="ECO:0000259" key="5">
    <source>
        <dbReference type="PROSITE" id="PS50932"/>
    </source>
</evidence>
<name>A0A1E5E5T2_9VIBR</name>
<dbReference type="Gene3D" id="1.10.260.40">
    <property type="entry name" value="lambda repressor-like DNA-binding domains"/>
    <property type="match status" value="1"/>
</dbReference>
<evidence type="ECO:0000256" key="3">
    <source>
        <dbReference type="ARBA" id="ARBA00023125"/>
    </source>
</evidence>
<evidence type="ECO:0000256" key="4">
    <source>
        <dbReference type="ARBA" id="ARBA00023163"/>
    </source>
</evidence>
<keyword evidence="2" id="KW-0805">Transcription regulation</keyword>
<dbReference type="OrthoDB" id="9798934at2"/>
<dbReference type="PROSITE" id="PS00356">
    <property type="entry name" value="HTH_LACI_1"/>
    <property type="match status" value="1"/>
</dbReference>
<organism evidence="6 7">
    <name type="scientific">Vibrio rumoiensis 1S-45</name>
    <dbReference type="NCBI Taxonomy" id="1188252"/>
    <lineage>
        <taxon>Bacteria</taxon>
        <taxon>Pseudomonadati</taxon>
        <taxon>Pseudomonadota</taxon>
        <taxon>Gammaproteobacteria</taxon>
        <taxon>Vibrionales</taxon>
        <taxon>Vibrionaceae</taxon>
        <taxon>Vibrio</taxon>
    </lineage>
</organism>
<evidence type="ECO:0000256" key="1">
    <source>
        <dbReference type="ARBA" id="ARBA00022491"/>
    </source>
</evidence>
<dbReference type="PANTHER" id="PTHR30146:SF148">
    <property type="entry name" value="HTH-TYPE TRANSCRIPTIONAL REPRESSOR PURR-RELATED"/>
    <property type="match status" value="1"/>
</dbReference>
<gene>
    <name evidence="6" type="ORF">A1QC_03830</name>
</gene>
<keyword evidence="3" id="KW-0238">DNA-binding</keyword>
<dbReference type="NCBIfam" id="NF007449">
    <property type="entry name" value="PRK10014.1"/>
    <property type="match status" value="1"/>
</dbReference>
<dbReference type="SUPFAM" id="SSF53822">
    <property type="entry name" value="Periplasmic binding protein-like I"/>
    <property type="match status" value="1"/>
</dbReference>
<dbReference type="Pfam" id="PF00356">
    <property type="entry name" value="LacI"/>
    <property type="match status" value="1"/>
</dbReference>
<protein>
    <submittedName>
        <fullName evidence="6">Mal regulon transcriptional regulator MalI</fullName>
    </submittedName>
</protein>
<dbReference type="SMART" id="SM00354">
    <property type="entry name" value="HTH_LACI"/>
    <property type="match status" value="1"/>
</dbReference>
<evidence type="ECO:0000313" key="7">
    <source>
        <dbReference type="Proteomes" id="UP000094070"/>
    </source>
</evidence>
<dbReference type="Pfam" id="PF00532">
    <property type="entry name" value="Peripla_BP_1"/>
    <property type="match status" value="1"/>
</dbReference>
<dbReference type="AlphaFoldDB" id="A0A1E5E5T2"/>
<dbReference type="RefSeq" id="WP_017026568.1">
    <property type="nucleotide sequence ID" value="NZ_AJYK02000008.1"/>
</dbReference>
<dbReference type="CDD" id="cd01392">
    <property type="entry name" value="HTH_LacI"/>
    <property type="match status" value="1"/>
</dbReference>
<reference evidence="6 7" key="1">
    <citation type="journal article" date="2012" name="Science">
        <title>Ecological populations of bacteria act as socially cohesive units of antibiotic production and resistance.</title>
        <authorList>
            <person name="Cordero O.X."/>
            <person name="Wildschutte H."/>
            <person name="Kirkup B."/>
            <person name="Proehl S."/>
            <person name="Ngo L."/>
            <person name="Hussain F."/>
            <person name="Le Roux F."/>
            <person name="Mincer T."/>
            <person name="Polz M.F."/>
        </authorList>
    </citation>
    <scope>NUCLEOTIDE SEQUENCE [LARGE SCALE GENOMIC DNA]</scope>
    <source>
        <strain evidence="6 7">1S-45</strain>
    </source>
</reference>
<dbReference type="SUPFAM" id="SSF47413">
    <property type="entry name" value="lambda repressor-like DNA-binding domains"/>
    <property type="match status" value="1"/>
</dbReference>
<proteinExistence type="predicted"/>
<dbReference type="InterPro" id="IPR010982">
    <property type="entry name" value="Lambda_DNA-bd_dom_sf"/>
</dbReference>
<dbReference type="eggNOG" id="COG1609">
    <property type="taxonomic scope" value="Bacteria"/>
</dbReference>
<dbReference type="Proteomes" id="UP000094070">
    <property type="component" value="Unassembled WGS sequence"/>
</dbReference>
<feature type="domain" description="HTH lacI-type" evidence="5">
    <location>
        <begin position="6"/>
        <end position="60"/>
    </location>
</feature>
<evidence type="ECO:0000256" key="2">
    <source>
        <dbReference type="ARBA" id="ARBA00023015"/>
    </source>
</evidence>
<dbReference type="EMBL" id="AJYK02000008">
    <property type="protein sequence ID" value="OEF29387.1"/>
    <property type="molecule type" value="Genomic_DNA"/>
</dbReference>
<keyword evidence="1" id="KW-0678">Repressor</keyword>
<dbReference type="Gene3D" id="3.40.50.2300">
    <property type="match status" value="2"/>
</dbReference>
<comment type="caution">
    <text evidence="6">The sequence shown here is derived from an EMBL/GenBank/DDBJ whole genome shotgun (WGS) entry which is preliminary data.</text>
</comment>
<dbReference type="PANTHER" id="PTHR30146">
    <property type="entry name" value="LACI-RELATED TRANSCRIPTIONAL REPRESSOR"/>
    <property type="match status" value="1"/>
</dbReference>